<reference evidence="2 3" key="1">
    <citation type="submission" date="2020-08" db="EMBL/GenBank/DDBJ databases">
        <title>Plant Genome Project.</title>
        <authorList>
            <person name="Zhang R.-G."/>
        </authorList>
    </citation>
    <scope>NUCLEOTIDE SEQUENCE [LARGE SCALE GENOMIC DNA]</scope>
    <source>
        <tissue evidence="2">Rhizome</tissue>
    </source>
</reference>
<comment type="caution">
    <text evidence="2">The sequence shown here is derived from an EMBL/GenBank/DDBJ whole genome shotgun (WGS) entry which is preliminary data.</text>
</comment>
<sequence>MIMAFYQLLKSYEFPSILTLLLCSLDILAVGLFLFNKVKFRTKKEASEERKGKKVCSACLDDFRGSRSTSSYHLNFNSADLSSMRTLTYLLKEMLKAVDLNDCNLILQFSVRQLKMK</sequence>
<keyword evidence="3" id="KW-1185">Reference proteome</keyword>
<dbReference type="Proteomes" id="UP000734854">
    <property type="component" value="Unassembled WGS sequence"/>
</dbReference>
<organism evidence="2 3">
    <name type="scientific">Zingiber officinale</name>
    <name type="common">Ginger</name>
    <name type="synonym">Amomum zingiber</name>
    <dbReference type="NCBI Taxonomy" id="94328"/>
    <lineage>
        <taxon>Eukaryota</taxon>
        <taxon>Viridiplantae</taxon>
        <taxon>Streptophyta</taxon>
        <taxon>Embryophyta</taxon>
        <taxon>Tracheophyta</taxon>
        <taxon>Spermatophyta</taxon>
        <taxon>Magnoliopsida</taxon>
        <taxon>Liliopsida</taxon>
        <taxon>Zingiberales</taxon>
        <taxon>Zingiberaceae</taxon>
        <taxon>Zingiber</taxon>
    </lineage>
</organism>
<accession>A0A8J5F8X1</accession>
<gene>
    <name evidence="2" type="ORF">ZIOFF_059056</name>
</gene>
<proteinExistence type="predicted"/>
<keyword evidence="1" id="KW-0812">Transmembrane</keyword>
<evidence type="ECO:0000313" key="2">
    <source>
        <dbReference type="EMBL" id="KAG6482425.1"/>
    </source>
</evidence>
<keyword evidence="1" id="KW-1133">Transmembrane helix</keyword>
<name>A0A8J5F8X1_ZINOF</name>
<evidence type="ECO:0000256" key="1">
    <source>
        <dbReference type="SAM" id="Phobius"/>
    </source>
</evidence>
<dbReference type="AlphaFoldDB" id="A0A8J5F8X1"/>
<keyword evidence="1" id="KW-0472">Membrane</keyword>
<protein>
    <submittedName>
        <fullName evidence="2">Uncharacterized protein</fullName>
    </submittedName>
</protein>
<feature type="transmembrane region" description="Helical" evidence="1">
    <location>
        <begin position="12"/>
        <end position="35"/>
    </location>
</feature>
<evidence type="ECO:0000313" key="3">
    <source>
        <dbReference type="Proteomes" id="UP000734854"/>
    </source>
</evidence>
<dbReference type="EMBL" id="JACMSC010000016">
    <property type="protein sequence ID" value="KAG6482425.1"/>
    <property type="molecule type" value="Genomic_DNA"/>
</dbReference>